<dbReference type="Pfam" id="PF12833">
    <property type="entry name" value="HTH_18"/>
    <property type="match status" value="1"/>
</dbReference>
<sequence length="299" mass="35447">MEEVPEEITGEMQIRQYMYEKAGEFQGKLREDGEDSGLIIMGYRKQKEKGCMELYQRLKKMSEYFRFMQEGKIYMESDLQEKVSPGVTEKEWDMEVLNDNFRNHQAEKITEDIGQMYQTVREPVWDKNGLITLTEKLRNHLNDLCRRSPGVRFEMLLQQEAGRSIFLDEIRDRMTEIYRKANRMVQNGKEAQYSIYIRKCIQYIEEHYSEEINIETVAGTLDISGVYLSQLCRKELSQSFLELLTGTRIKMAKKLLQQMPQMKMYEIAEAVGYRSSQYFASVFKKAEGMTPWEYRSRNS</sequence>
<evidence type="ECO:0000313" key="6">
    <source>
        <dbReference type="Proteomes" id="UP001652432"/>
    </source>
</evidence>
<dbReference type="PRINTS" id="PR00032">
    <property type="entry name" value="HTHARAC"/>
</dbReference>
<dbReference type="SUPFAM" id="SSF46689">
    <property type="entry name" value="Homeodomain-like"/>
    <property type="match status" value="1"/>
</dbReference>
<evidence type="ECO:0000256" key="2">
    <source>
        <dbReference type="ARBA" id="ARBA00023125"/>
    </source>
</evidence>
<protein>
    <submittedName>
        <fullName evidence="5">AraC family transcriptional regulator</fullName>
    </submittedName>
</protein>
<dbReference type="InterPro" id="IPR020449">
    <property type="entry name" value="Tscrpt_reg_AraC-type_HTH"/>
</dbReference>
<dbReference type="InterPro" id="IPR009057">
    <property type="entry name" value="Homeodomain-like_sf"/>
</dbReference>
<evidence type="ECO:0000259" key="4">
    <source>
        <dbReference type="PROSITE" id="PS01124"/>
    </source>
</evidence>
<evidence type="ECO:0000256" key="1">
    <source>
        <dbReference type="ARBA" id="ARBA00023015"/>
    </source>
</evidence>
<reference evidence="5 6" key="1">
    <citation type="journal article" date="2021" name="ISME Commun">
        <title>Automated analysis of genomic sequences facilitates high-throughput and comprehensive description of bacteria.</title>
        <authorList>
            <person name="Hitch T.C.A."/>
        </authorList>
    </citation>
    <scope>NUCLEOTIDE SEQUENCE [LARGE SCALE GENOMIC DNA]</scope>
    <source>
        <strain evidence="5 6">Sanger_18</strain>
    </source>
</reference>
<dbReference type="EMBL" id="JAOQKJ010000012">
    <property type="protein sequence ID" value="MCU6745461.1"/>
    <property type="molecule type" value="Genomic_DNA"/>
</dbReference>
<organism evidence="5 6">
    <name type="scientific">Suilimivivens aceti</name>
    <dbReference type="NCBI Taxonomy" id="2981774"/>
    <lineage>
        <taxon>Bacteria</taxon>
        <taxon>Bacillati</taxon>
        <taxon>Bacillota</taxon>
        <taxon>Clostridia</taxon>
        <taxon>Lachnospirales</taxon>
        <taxon>Lachnospiraceae</taxon>
        <taxon>Suilimivivens</taxon>
    </lineage>
</organism>
<dbReference type="InterPro" id="IPR018062">
    <property type="entry name" value="HTH_AraC-typ_CS"/>
</dbReference>
<dbReference type="PANTHER" id="PTHR43280:SF2">
    <property type="entry name" value="HTH-TYPE TRANSCRIPTIONAL REGULATOR EXSA"/>
    <property type="match status" value="1"/>
</dbReference>
<dbReference type="RefSeq" id="WP_262575504.1">
    <property type="nucleotide sequence ID" value="NZ_JAOQKJ010000012.1"/>
</dbReference>
<keyword evidence="1" id="KW-0805">Transcription regulation</keyword>
<keyword evidence="3" id="KW-0804">Transcription</keyword>
<dbReference type="InterPro" id="IPR018060">
    <property type="entry name" value="HTH_AraC"/>
</dbReference>
<dbReference type="SMART" id="SM00342">
    <property type="entry name" value="HTH_ARAC"/>
    <property type="match status" value="1"/>
</dbReference>
<feature type="domain" description="HTH araC/xylS-type" evidence="4">
    <location>
        <begin position="198"/>
        <end position="297"/>
    </location>
</feature>
<dbReference type="Proteomes" id="UP001652432">
    <property type="component" value="Unassembled WGS sequence"/>
</dbReference>
<keyword evidence="2" id="KW-0238">DNA-binding</keyword>
<accession>A0ABT2T650</accession>
<keyword evidence="6" id="KW-1185">Reference proteome</keyword>
<evidence type="ECO:0000313" key="5">
    <source>
        <dbReference type="EMBL" id="MCU6745461.1"/>
    </source>
</evidence>
<dbReference type="PROSITE" id="PS00041">
    <property type="entry name" value="HTH_ARAC_FAMILY_1"/>
    <property type="match status" value="1"/>
</dbReference>
<evidence type="ECO:0000256" key="3">
    <source>
        <dbReference type="ARBA" id="ARBA00023163"/>
    </source>
</evidence>
<dbReference type="PANTHER" id="PTHR43280">
    <property type="entry name" value="ARAC-FAMILY TRANSCRIPTIONAL REGULATOR"/>
    <property type="match status" value="1"/>
</dbReference>
<dbReference type="Gene3D" id="1.10.10.60">
    <property type="entry name" value="Homeodomain-like"/>
    <property type="match status" value="2"/>
</dbReference>
<dbReference type="PROSITE" id="PS01124">
    <property type="entry name" value="HTH_ARAC_FAMILY_2"/>
    <property type="match status" value="1"/>
</dbReference>
<proteinExistence type="predicted"/>
<name>A0ABT2T650_9FIRM</name>
<gene>
    <name evidence="5" type="ORF">OCV77_13360</name>
</gene>
<comment type="caution">
    <text evidence="5">The sequence shown here is derived from an EMBL/GenBank/DDBJ whole genome shotgun (WGS) entry which is preliminary data.</text>
</comment>